<gene>
    <name evidence="3" type="ORF">J437_LFUL003674</name>
</gene>
<feature type="transmembrane region" description="Helical" evidence="2">
    <location>
        <begin position="17"/>
        <end position="44"/>
    </location>
</feature>
<dbReference type="Proteomes" id="UP000792457">
    <property type="component" value="Unassembled WGS sequence"/>
</dbReference>
<reference evidence="3" key="1">
    <citation type="submission" date="2013-04" db="EMBL/GenBank/DDBJ databases">
        <authorList>
            <person name="Qu J."/>
            <person name="Murali S.C."/>
            <person name="Bandaranaike D."/>
            <person name="Bellair M."/>
            <person name="Blankenburg K."/>
            <person name="Chao H."/>
            <person name="Dinh H."/>
            <person name="Doddapaneni H."/>
            <person name="Downs B."/>
            <person name="Dugan-Rocha S."/>
            <person name="Elkadiri S."/>
            <person name="Gnanaolivu R.D."/>
            <person name="Hernandez B."/>
            <person name="Javaid M."/>
            <person name="Jayaseelan J.C."/>
            <person name="Lee S."/>
            <person name="Li M."/>
            <person name="Ming W."/>
            <person name="Munidasa M."/>
            <person name="Muniz J."/>
            <person name="Nguyen L."/>
            <person name="Ongeri F."/>
            <person name="Osuji N."/>
            <person name="Pu L.-L."/>
            <person name="Puazo M."/>
            <person name="Qu C."/>
            <person name="Quiroz J."/>
            <person name="Raj R."/>
            <person name="Weissenberger G."/>
            <person name="Xin Y."/>
            <person name="Zou X."/>
            <person name="Han Y."/>
            <person name="Richards S."/>
            <person name="Worley K."/>
            <person name="Muzny D."/>
            <person name="Gibbs R."/>
        </authorList>
    </citation>
    <scope>NUCLEOTIDE SEQUENCE</scope>
    <source>
        <strain evidence="3">Sampled in the wild</strain>
    </source>
</reference>
<keyword evidence="2" id="KW-1133">Transmembrane helix</keyword>
<keyword evidence="2" id="KW-0472">Membrane</keyword>
<dbReference type="AlphaFoldDB" id="A0A8K0NVG1"/>
<evidence type="ECO:0000313" key="4">
    <source>
        <dbReference type="Proteomes" id="UP000792457"/>
    </source>
</evidence>
<dbReference type="EMBL" id="KZ308159">
    <property type="protein sequence ID" value="KAG8223401.1"/>
    <property type="molecule type" value="Genomic_DNA"/>
</dbReference>
<sequence>MIPEPDEELKQTLREKVLFHVTAFFVLVGIFSLFAFLFLVPFVVDPALSTISAAFDPVPADCVTISVLHNKGNSNCTWASCREGCTRELYICTQLRVDYRRPRQPGEIIVYLEDDEDEEDEEDEMRRRKRQIGVGVESWDERDYENLRRVPRAIPQDIPFGNYVLQPRTLFVVNDSTSEVESDNATMDFVYYSGARVFPNVKGCGYPPVLNCSIWHSKHSFVGSRYPCYYSRVDPGLVITQLDMHAVYMDLVYAVLIPVPSFIISVVYLAFAYFKIYNEDETAPEEGAAPEGEEEGAEEKEGSITDGEGIKEEGKSPMAKSPSGSAGGGSIGGSKGGTEGGVGNGVAGGGSLSGGKAGSPTSGEAVKGNLTKTMTTSITPPPGPIAEV</sequence>
<protein>
    <recommendedName>
        <fullName evidence="5">Protein tipE</fullName>
    </recommendedName>
</protein>
<evidence type="ECO:0008006" key="5">
    <source>
        <dbReference type="Google" id="ProtNLM"/>
    </source>
</evidence>
<dbReference type="GO" id="GO:0017080">
    <property type="term" value="F:sodium channel regulator activity"/>
    <property type="evidence" value="ECO:0007669"/>
    <property type="project" value="TreeGrafter"/>
</dbReference>
<dbReference type="PANTHER" id="PTHR12335:SF6">
    <property type="entry name" value="PROTEIN TIPE"/>
    <property type="match status" value="1"/>
</dbReference>
<name>A0A8K0NVG1_LADFU</name>
<proteinExistence type="predicted"/>
<keyword evidence="2" id="KW-0812">Transmembrane</keyword>
<dbReference type="GO" id="GO:0005886">
    <property type="term" value="C:plasma membrane"/>
    <property type="evidence" value="ECO:0007669"/>
    <property type="project" value="TreeGrafter"/>
</dbReference>
<dbReference type="GO" id="GO:0002028">
    <property type="term" value="P:regulation of sodium ion transport"/>
    <property type="evidence" value="ECO:0007669"/>
    <property type="project" value="TreeGrafter"/>
</dbReference>
<feature type="compositionally biased region" description="Gly residues" evidence="1">
    <location>
        <begin position="325"/>
        <end position="357"/>
    </location>
</feature>
<comment type="caution">
    <text evidence="3">The sequence shown here is derived from an EMBL/GenBank/DDBJ whole genome shotgun (WGS) entry which is preliminary data.</text>
</comment>
<organism evidence="3 4">
    <name type="scientific">Ladona fulva</name>
    <name type="common">Scarce chaser dragonfly</name>
    <name type="synonym">Libellula fulva</name>
    <dbReference type="NCBI Taxonomy" id="123851"/>
    <lineage>
        <taxon>Eukaryota</taxon>
        <taxon>Metazoa</taxon>
        <taxon>Ecdysozoa</taxon>
        <taxon>Arthropoda</taxon>
        <taxon>Hexapoda</taxon>
        <taxon>Insecta</taxon>
        <taxon>Pterygota</taxon>
        <taxon>Palaeoptera</taxon>
        <taxon>Odonata</taxon>
        <taxon>Epiprocta</taxon>
        <taxon>Anisoptera</taxon>
        <taxon>Libelluloidea</taxon>
        <taxon>Libellulidae</taxon>
        <taxon>Ladona</taxon>
    </lineage>
</organism>
<accession>A0A8K0NVG1</accession>
<dbReference type="InterPro" id="IPR031578">
    <property type="entry name" value="TipE"/>
</dbReference>
<dbReference type="Pfam" id="PF16972">
    <property type="entry name" value="TipE"/>
    <property type="match status" value="2"/>
</dbReference>
<dbReference type="PANTHER" id="PTHR12335">
    <property type="entry name" value="TIPE PROTEIN TEMPERATURE-INDUCED PARALYTIC E"/>
    <property type="match status" value="1"/>
</dbReference>
<feature type="compositionally biased region" description="Basic and acidic residues" evidence="1">
    <location>
        <begin position="299"/>
        <end position="315"/>
    </location>
</feature>
<evidence type="ECO:0000256" key="2">
    <source>
        <dbReference type="SAM" id="Phobius"/>
    </source>
</evidence>
<keyword evidence="4" id="KW-1185">Reference proteome</keyword>
<feature type="transmembrane region" description="Helical" evidence="2">
    <location>
        <begin position="251"/>
        <end position="274"/>
    </location>
</feature>
<feature type="compositionally biased region" description="Pro residues" evidence="1">
    <location>
        <begin position="379"/>
        <end position="388"/>
    </location>
</feature>
<feature type="region of interest" description="Disordered" evidence="1">
    <location>
        <begin position="284"/>
        <end position="388"/>
    </location>
</feature>
<dbReference type="OrthoDB" id="8190202at2759"/>
<evidence type="ECO:0000256" key="1">
    <source>
        <dbReference type="SAM" id="MobiDB-lite"/>
    </source>
</evidence>
<reference evidence="3" key="2">
    <citation type="submission" date="2017-10" db="EMBL/GenBank/DDBJ databases">
        <title>Ladona fulva Genome sequencing and assembly.</title>
        <authorList>
            <person name="Murali S."/>
            <person name="Richards S."/>
            <person name="Bandaranaike D."/>
            <person name="Bellair M."/>
            <person name="Blankenburg K."/>
            <person name="Chao H."/>
            <person name="Dinh H."/>
            <person name="Doddapaneni H."/>
            <person name="Dugan-Rocha S."/>
            <person name="Elkadiri S."/>
            <person name="Gnanaolivu R."/>
            <person name="Hernandez B."/>
            <person name="Skinner E."/>
            <person name="Javaid M."/>
            <person name="Lee S."/>
            <person name="Li M."/>
            <person name="Ming W."/>
            <person name="Munidasa M."/>
            <person name="Muniz J."/>
            <person name="Nguyen L."/>
            <person name="Hughes D."/>
            <person name="Osuji N."/>
            <person name="Pu L.-L."/>
            <person name="Puazo M."/>
            <person name="Qu C."/>
            <person name="Quiroz J."/>
            <person name="Raj R."/>
            <person name="Weissenberger G."/>
            <person name="Xin Y."/>
            <person name="Zou X."/>
            <person name="Han Y."/>
            <person name="Worley K."/>
            <person name="Muzny D."/>
            <person name="Gibbs R."/>
        </authorList>
    </citation>
    <scope>NUCLEOTIDE SEQUENCE</scope>
    <source>
        <strain evidence="3">Sampled in the wild</strain>
    </source>
</reference>
<evidence type="ECO:0000313" key="3">
    <source>
        <dbReference type="EMBL" id="KAG8223401.1"/>
    </source>
</evidence>